<dbReference type="Pfam" id="PF05577">
    <property type="entry name" value="Peptidase_S28"/>
    <property type="match status" value="1"/>
</dbReference>
<keyword evidence="2" id="KW-0645">Protease</keyword>
<dbReference type="GO" id="GO:0006508">
    <property type="term" value="P:proteolysis"/>
    <property type="evidence" value="ECO:0007669"/>
    <property type="project" value="UniProtKB-KW"/>
</dbReference>
<evidence type="ECO:0000256" key="3">
    <source>
        <dbReference type="ARBA" id="ARBA00022729"/>
    </source>
</evidence>
<keyword evidence="3" id="KW-0732">Signal</keyword>
<reference evidence="6" key="1">
    <citation type="journal article" date="2017" name="Nature">
        <title>The genome of Chenopodium quinoa.</title>
        <authorList>
            <person name="Jarvis D.E."/>
            <person name="Ho Y.S."/>
            <person name="Lightfoot D.J."/>
            <person name="Schmoeckel S.M."/>
            <person name="Li B."/>
            <person name="Borm T.J.A."/>
            <person name="Ohyanagi H."/>
            <person name="Mineta K."/>
            <person name="Michell C.T."/>
            <person name="Saber N."/>
            <person name="Kharbatia N.M."/>
            <person name="Rupper R.R."/>
            <person name="Sharp A.R."/>
            <person name="Dally N."/>
            <person name="Boughton B.A."/>
            <person name="Woo Y.H."/>
            <person name="Gao G."/>
            <person name="Schijlen E.G.W.M."/>
            <person name="Guo X."/>
            <person name="Momin A.A."/>
            <person name="Negrao S."/>
            <person name="Al-Babili S."/>
            <person name="Gehring C."/>
            <person name="Roessner U."/>
            <person name="Jung C."/>
            <person name="Murphy K."/>
            <person name="Arold S.T."/>
            <person name="Gojobori T."/>
            <person name="van der Linden C.G."/>
            <person name="van Loo E.N."/>
            <person name="Jellen E.N."/>
            <person name="Maughan P.J."/>
            <person name="Tester M."/>
        </authorList>
    </citation>
    <scope>NUCLEOTIDE SEQUENCE [LARGE SCALE GENOMIC DNA]</scope>
    <source>
        <strain evidence="6">cv. PI 614886</strain>
    </source>
</reference>
<dbReference type="Gramene" id="AUR62022351-RA">
    <property type="protein sequence ID" value="AUR62022351-RA:cds"/>
    <property type="gene ID" value="AUR62022351"/>
</dbReference>
<accession>A0A803M2A3</accession>
<name>A0A803M2A3_CHEQI</name>
<reference evidence="6" key="2">
    <citation type="submission" date="2021-03" db="UniProtKB">
        <authorList>
            <consortium name="EnsemblPlants"/>
        </authorList>
    </citation>
    <scope>IDENTIFICATION</scope>
</reference>
<dbReference type="EnsemblPlants" id="AUR62022351-RA">
    <property type="protein sequence ID" value="AUR62022351-RA:cds"/>
    <property type="gene ID" value="AUR62022351"/>
</dbReference>
<evidence type="ECO:0000256" key="5">
    <source>
        <dbReference type="ARBA" id="ARBA00023180"/>
    </source>
</evidence>
<evidence type="ECO:0000256" key="4">
    <source>
        <dbReference type="ARBA" id="ARBA00022801"/>
    </source>
</evidence>
<protein>
    <submittedName>
        <fullName evidence="6">Uncharacterized protein</fullName>
    </submittedName>
</protein>
<dbReference type="InterPro" id="IPR008758">
    <property type="entry name" value="Peptidase_S28"/>
</dbReference>
<dbReference type="InterPro" id="IPR029058">
    <property type="entry name" value="AB_hydrolase_fold"/>
</dbReference>
<sequence length="423" mass="49434">MISLKKLFKFSIWFLFFFFSTIVSTPARPWLGGVRRKIRHKQDMYSTFSTTKTTIHKDLKVLYYPQTLDHFNYQQESYVTFKQKYMMYSKHWGGAKDNYPIFVHFGDEEPMFNDEINWLILPDYAAKFKALVVIIEHRYYGWSKPFGMSMEEIIKNTTVRGYFNSAQALADSAEIILFLKKRLNATYSPVIVFEGSYGGMLASWFRLKYPHIALGALAASAPVLYFDNMIEQNHGYYYVVTNDFKEASENCYNTIKSSWAEIDKIGSTPKGLSYLSNKFKTCSQLQETRTLKDFLENMYDDVAQYSDTDNNPSIICKAIDQGKKGNDILSRIYAGVHAYFNGTHHNCFNTNYFDDYSVETNLGYDWQTCSEMVMPVVRGSHCLDIFSAKKDDPEWLVNQRKREVEIMSGWIKLYHNDLYKFMK</sequence>
<evidence type="ECO:0000256" key="1">
    <source>
        <dbReference type="ARBA" id="ARBA00011079"/>
    </source>
</evidence>
<dbReference type="GO" id="GO:0008239">
    <property type="term" value="F:dipeptidyl-peptidase activity"/>
    <property type="evidence" value="ECO:0007669"/>
    <property type="project" value="TreeGrafter"/>
</dbReference>
<dbReference type="PANTHER" id="PTHR11010">
    <property type="entry name" value="PROTEASE S28 PRO-X CARBOXYPEPTIDASE-RELATED"/>
    <property type="match status" value="1"/>
</dbReference>
<dbReference type="AlphaFoldDB" id="A0A803M2A3"/>
<dbReference type="Gene3D" id="3.40.50.1820">
    <property type="entry name" value="alpha/beta hydrolase"/>
    <property type="match status" value="1"/>
</dbReference>
<dbReference type="OMA" id="CHETIRR"/>
<dbReference type="PANTHER" id="PTHR11010:SF96">
    <property type="entry name" value="LYSOSOMAL PRO-X CARBOXYPEPTIDASE-LIKE ISOFORM X1"/>
    <property type="match status" value="1"/>
</dbReference>
<evidence type="ECO:0000313" key="6">
    <source>
        <dbReference type="EnsemblPlants" id="AUR62022351-RA:cds"/>
    </source>
</evidence>
<organism evidence="6 7">
    <name type="scientific">Chenopodium quinoa</name>
    <name type="common">Quinoa</name>
    <dbReference type="NCBI Taxonomy" id="63459"/>
    <lineage>
        <taxon>Eukaryota</taxon>
        <taxon>Viridiplantae</taxon>
        <taxon>Streptophyta</taxon>
        <taxon>Embryophyta</taxon>
        <taxon>Tracheophyta</taxon>
        <taxon>Spermatophyta</taxon>
        <taxon>Magnoliopsida</taxon>
        <taxon>eudicotyledons</taxon>
        <taxon>Gunneridae</taxon>
        <taxon>Pentapetalae</taxon>
        <taxon>Caryophyllales</taxon>
        <taxon>Chenopodiaceae</taxon>
        <taxon>Chenopodioideae</taxon>
        <taxon>Atripliceae</taxon>
        <taxon>Chenopodium</taxon>
    </lineage>
</organism>
<dbReference type="SUPFAM" id="SSF53474">
    <property type="entry name" value="alpha/beta-Hydrolases"/>
    <property type="match status" value="1"/>
</dbReference>
<keyword evidence="7" id="KW-1185">Reference proteome</keyword>
<evidence type="ECO:0000313" key="7">
    <source>
        <dbReference type="Proteomes" id="UP000596660"/>
    </source>
</evidence>
<keyword evidence="5" id="KW-0325">Glycoprotein</keyword>
<keyword evidence="4" id="KW-0378">Hydrolase</keyword>
<evidence type="ECO:0000256" key="2">
    <source>
        <dbReference type="ARBA" id="ARBA00022670"/>
    </source>
</evidence>
<comment type="similarity">
    <text evidence="1">Belongs to the peptidase S28 family.</text>
</comment>
<proteinExistence type="inferred from homology"/>
<dbReference type="GO" id="GO:0070008">
    <property type="term" value="F:serine-type exopeptidase activity"/>
    <property type="evidence" value="ECO:0007669"/>
    <property type="project" value="InterPro"/>
</dbReference>
<dbReference type="Proteomes" id="UP000596660">
    <property type="component" value="Unplaced"/>
</dbReference>